<dbReference type="GO" id="GO:0005829">
    <property type="term" value="C:cytosol"/>
    <property type="evidence" value="ECO:0007669"/>
    <property type="project" value="TreeGrafter"/>
</dbReference>
<sequence>MTRIVTLTLNPAVDLSFSVDRLVPTRKLRCSGVRRDPGGGGINVARVLRRLGADCTALYLAGGRAGRALAELLNMERVAIDCVPIAQETRENFAVRETSTGHEYRFVAPGPQVTPMEAQGCFDRWMAFDPAPHFLVVSGSLPPGVPVDFYARIARAARAKGTRVVLDTSGDALAAALDEGVYAVKPSIDELRELTGRPLEAQAEWIEQAQRLVTRGHARIVLLTLGERGALMATEDGIDHVGGVQVPVVSAVGAGDSFVAAFVWAIDRGLPAKEALRYGVAAGTSAVLRAGTVLAQPDEIERYYRASVSADAVRTS</sequence>
<dbReference type="PANTHER" id="PTHR46566">
    <property type="entry name" value="1-PHOSPHOFRUCTOKINASE-RELATED"/>
    <property type="match status" value="1"/>
</dbReference>
<evidence type="ECO:0000256" key="1">
    <source>
        <dbReference type="ARBA" id="ARBA00010688"/>
    </source>
</evidence>
<comment type="caution">
    <text evidence="8">The sequence shown here is derived from an EMBL/GenBank/DDBJ whole genome shotgun (WGS) entry which is preliminary data.</text>
</comment>
<organism evidence="8 9">
    <name type="scientific">Trinickia dabaoshanensis</name>
    <dbReference type="NCBI Taxonomy" id="564714"/>
    <lineage>
        <taxon>Bacteria</taxon>
        <taxon>Pseudomonadati</taxon>
        <taxon>Pseudomonadota</taxon>
        <taxon>Betaproteobacteria</taxon>
        <taxon>Burkholderiales</taxon>
        <taxon>Burkholderiaceae</taxon>
        <taxon>Trinickia</taxon>
    </lineage>
</organism>
<dbReference type="InterPro" id="IPR029056">
    <property type="entry name" value="Ribokinase-like"/>
</dbReference>
<reference evidence="8 9" key="1">
    <citation type="submission" date="2018-01" db="EMBL/GenBank/DDBJ databases">
        <title>Whole genome analyses suggest that Burkholderia sensu lato contains two further novel genera in the rhizoxinica-symbiotica group Mycetohabitans gen. nov., and Trinickia gen. nov.: implications for the evolution of diazotrophy and nodulation in the Burkholderiaceae.</title>
        <authorList>
            <person name="Estrada-de los Santos P."/>
            <person name="Palmer M."/>
            <person name="Chavez-Ramirez B."/>
            <person name="Beukes C."/>
            <person name="Steenkamp E.T."/>
            <person name="Hirsch A.M."/>
            <person name="Manyaka P."/>
            <person name="Maluk M."/>
            <person name="Lafos M."/>
            <person name="Crook M."/>
            <person name="Gross E."/>
            <person name="Simon M.F."/>
            <person name="Bueno dos Reis Junior F."/>
            <person name="Poole P.S."/>
            <person name="Venter S.N."/>
            <person name="James E.K."/>
        </authorList>
    </citation>
    <scope>NUCLEOTIDE SEQUENCE [LARGE SCALE GENOMIC DNA]</scope>
    <source>
        <strain evidence="8 9">GIMN1.004</strain>
    </source>
</reference>
<evidence type="ECO:0000313" key="9">
    <source>
        <dbReference type="Proteomes" id="UP000235616"/>
    </source>
</evidence>
<feature type="domain" description="Carbohydrate kinase PfkB" evidence="7">
    <location>
        <begin position="13"/>
        <end position="297"/>
    </location>
</feature>
<gene>
    <name evidence="8" type="ORF">C0Z18_22680</name>
</gene>
<dbReference type="EMBL" id="PNYA01000023">
    <property type="protein sequence ID" value="PMS16648.1"/>
    <property type="molecule type" value="Genomic_DNA"/>
</dbReference>
<evidence type="ECO:0000259" key="7">
    <source>
        <dbReference type="Pfam" id="PF00294"/>
    </source>
</evidence>
<dbReference type="AlphaFoldDB" id="A0A2N7VHM3"/>
<dbReference type="PANTHER" id="PTHR46566:SF2">
    <property type="entry name" value="ATP-DEPENDENT 6-PHOSPHOFRUCTOKINASE ISOZYME 2"/>
    <property type="match status" value="1"/>
</dbReference>
<dbReference type="Gene3D" id="3.40.1190.20">
    <property type="match status" value="1"/>
</dbReference>
<name>A0A2N7VHM3_9BURK</name>
<dbReference type="FunFam" id="3.40.1190.20:FF:000001">
    <property type="entry name" value="Phosphofructokinase"/>
    <property type="match status" value="1"/>
</dbReference>
<evidence type="ECO:0000256" key="4">
    <source>
        <dbReference type="ARBA" id="ARBA00022777"/>
    </source>
</evidence>
<keyword evidence="2 6" id="KW-0808">Transferase</keyword>
<evidence type="ECO:0000313" key="8">
    <source>
        <dbReference type="EMBL" id="PMS16648.1"/>
    </source>
</evidence>
<dbReference type="InterPro" id="IPR011611">
    <property type="entry name" value="PfkB_dom"/>
</dbReference>
<dbReference type="OrthoDB" id="9801219at2"/>
<dbReference type="GO" id="GO:0003872">
    <property type="term" value="F:6-phosphofructokinase activity"/>
    <property type="evidence" value="ECO:0007669"/>
    <property type="project" value="TreeGrafter"/>
</dbReference>
<dbReference type="Proteomes" id="UP000235616">
    <property type="component" value="Unassembled WGS sequence"/>
</dbReference>
<dbReference type="InterPro" id="IPR002173">
    <property type="entry name" value="Carboh/pur_kinase_PfkB_CS"/>
</dbReference>
<proteinExistence type="inferred from homology"/>
<dbReference type="SUPFAM" id="SSF53613">
    <property type="entry name" value="Ribokinase-like"/>
    <property type="match status" value="1"/>
</dbReference>
<accession>A0A2N7VHM3</accession>
<keyword evidence="9" id="KW-1185">Reference proteome</keyword>
<keyword evidence="5" id="KW-0067">ATP-binding</keyword>
<dbReference type="CDD" id="cd01164">
    <property type="entry name" value="FruK_PfkB_like"/>
    <property type="match status" value="1"/>
</dbReference>
<dbReference type="NCBIfam" id="TIGR03168">
    <property type="entry name" value="1-PFK"/>
    <property type="match status" value="1"/>
</dbReference>
<dbReference type="GO" id="GO:0005524">
    <property type="term" value="F:ATP binding"/>
    <property type="evidence" value="ECO:0007669"/>
    <property type="project" value="UniProtKB-KW"/>
</dbReference>
<evidence type="ECO:0000256" key="5">
    <source>
        <dbReference type="ARBA" id="ARBA00022840"/>
    </source>
</evidence>
<protein>
    <recommendedName>
        <fullName evidence="6">Phosphofructokinase</fullName>
    </recommendedName>
</protein>
<evidence type="ECO:0000256" key="3">
    <source>
        <dbReference type="ARBA" id="ARBA00022741"/>
    </source>
</evidence>
<comment type="similarity">
    <text evidence="1 6">Belongs to the carbohydrate kinase PfkB family.</text>
</comment>
<evidence type="ECO:0000256" key="6">
    <source>
        <dbReference type="PIRNR" id="PIRNR000535"/>
    </source>
</evidence>
<dbReference type="PROSITE" id="PS00583">
    <property type="entry name" value="PFKB_KINASES_1"/>
    <property type="match status" value="1"/>
</dbReference>
<dbReference type="PIRSF" id="PIRSF000535">
    <property type="entry name" value="1PFK/6PFK/LacC"/>
    <property type="match status" value="1"/>
</dbReference>
<dbReference type="RefSeq" id="WP_102647695.1">
    <property type="nucleotide sequence ID" value="NZ_PNYA01000023.1"/>
</dbReference>
<dbReference type="Pfam" id="PF00294">
    <property type="entry name" value="PfkB"/>
    <property type="match status" value="1"/>
</dbReference>
<keyword evidence="3" id="KW-0547">Nucleotide-binding</keyword>
<dbReference type="InterPro" id="IPR017583">
    <property type="entry name" value="Tagatose/fructose_Pkinase"/>
</dbReference>
<keyword evidence="4 8" id="KW-0418">Kinase</keyword>
<evidence type="ECO:0000256" key="2">
    <source>
        <dbReference type="ARBA" id="ARBA00022679"/>
    </source>
</evidence>